<dbReference type="SUPFAM" id="SSF64496">
    <property type="entry name" value="DNA-binding domain of intron-encoded endonucleases"/>
    <property type="match status" value="1"/>
</dbReference>
<evidence type="ECO:0000259" key="2">
    <source>
        <dbReference type="Pfam" id="PF07453"/>
    </source>
</evidence>
<dbReference type="Pfam" id="PF07453">
    <property type="entry name" value="NUMOD1"/>
    <property type="match status" value="1"/>
</dbReference>
<dbReference type="SMART" id="SM00497">
    <property type="entry name" value="IENR1"/>
    <property type="match status" value="1"/>
</dbReference>
<evidence type="ECO:0000259" key="1">
    <source>
        <dbReference type="Pfam" id="PF03161"/>
    </source>
</evidence>
<accession>F8RHP9</accession>
<keyword evidence="3" id="KW-0496">Mitochondrion</keyword>
<proteinExistence type="predicted"/>
<name>F8RHP9_9ASCO</name>
<organism evidence="3">
    <name type="scientific">Candida frijolesensis</name>
    <dbReference type="NCBI Taxonomy" id="434044"/>
    <lineage>
        <taxon>Eukaryota</taxon>
        <taxon>Fungi</taxon>
        <taxon>Dikarya</taxon>
        <taxon>Ascomycota</taxon>
        <taxon>Saccharomycotina</taxon>
        <taxon>Pichiomycetes</taxon>
        <taxon>Debaryomycetaceae</taxon>
        <taxon>Candida/Lodderomyces clade</taxon>
        <taxon>Candida</taxon>
    </lineage>
</organism>
<dbReference type="Gene3D" id="3.10.28.10">
    <property type="entry name" value="Homing endonucleases"/>
    <property type="match status" value="2"/>
</dbReference>
<dbReference type="InterPro" id="IPR027434">
    <property type="entry name" value="Homing_endonucl"/>
</dbReference>
<dbReference type="InterPro" id="IPR004860">
    <property type="entry name" value="LAGLIDADG_dom"/>
</dbReference>
<dbReference type="RefSeq" id="YP_004733526.1">
    <property type="nucleotide sequence ID" value="NC_015814.1"/>
</dbReference>
<dbReference type="InterPro" id="IPR003647">
    <property type="entry name" value="Intron_nuc_1_rpt"/>
</dbReference>
<dbReference type="GeneID" id="10964555"/>
<dbReference type="AlphaFoldDB" id="F8RHP9"/>
<feature type="domain" description="Homing endonuclease LAGLIDADG" evidence="1">
    <location>
        <begin position="100"/>
        <end position="275"/>
    </location>
</feature>
<dbReference type="Pfam" id="PF03161">
    <property type="entry name" value="LAGLIDADG_2"/>
    <property type="match status" value="1"/>
</dbReference>
<geneLocation type="mitochondrion" evidence="3"/>
<feature type="domain" description="Nuclease-associated modular DNA-binding 1" evidence="2">
    <location>
        <begin position="27"/>
        <end position="66"/>
    </location>
</feature>
<evidence type="ECO:0000313" key="3">
    <source>
        <dbReference type="EMBL" id="ADK72539.1"/>
    </source>
</evidence>
<protein>
    <submittedName>
        <fullName evidence="3">Orf6</fullName>
    </submittedName>
</protein>
<reference evidence="3" key="1">
    <citation type="journal article" date="2011" name="Nucleic Acids Res.">
        <title>Evolution of linear chromosomes and multipartite genomes in yeast mitochondria.</title>
        <authorList>
            <person name="Valach M."/>
            <person name="Farkas Z."/>
            <person name="Fricova D."/>
            <person name="Kovac J."/>
            <person name="Brejova B."/>
            <person name="Vinar T."/>
            <person name="Pfeiffer I."/>
            <person name="Kucsera J."/>
            <person name="Tomaska L."/>
            <person name="Lang B.F."/>
            <person name="Nosek J."/>
        </authorList>
    </citation>
    <scope>NUCLEOTIDE SEQUENCE</scope>
    <source>
        <strain evidence="3">NRRL Y-48060</strain>
    </source>
</reference>
<dbReference type="EMBL" id="HM594866">
    <property type="protein sequence ID" value="ADK72539.1"/>
    <property type="molecule type" value="Genomic_DNA"/>
</dbReference>
<dbReference type="InterPro" id="IPR010896">
    <property type="entry name" value="NUMOD1"/>
</dbReference>
<sequence length="295" mass="35231">MKENKINNNNNKLSNITINTRKPRIGKKLWVYNIITMKLVNNKPYNSISECNRDLNIERKTINKYINNNKIYKYKYIFSNKLLDNNILNQYNINISDKARQVIIGELLGDGHLHLADNNQSARLEWAFSIKALPYVNYLKFNILKELCNDTLPTPYPKDNPRHYWFSTKFRPDLLELHKKWYKYDNINNRYIKTLPDPLDISPIALGHWLMGDGSYNNAVILCTDIFTKDEVLKLINYLYYKYNLDSNLLVIKYKLNNNLIIRYRIRFRSNSTHKIRLLIKEHILPEFYYKLGIN</sequence>
<gene>
    <name evidence="3" type="primary">nad5</name>
</gene>
<dbReference type="SUPFAM" id="SSF55608">
    <property type="entry name" value="Homing endonucleases"/>
    <property type="match status" value="1"/>
</dbReference>
<dbReference type="GO" id="GO:0004519">
    <property type="term" value="F:endonuclease activity"/>
    <property type="evidence" value="ECO:0007669"/>
    <property type="project" value="InterPro"/>
</dbReference>